<dbReference type="PANTHER" id="PTHR30487:SF0">
    <property type="entry name" value="PREPILIN LEADER PEPTIDASE_N-METHYLTRANSFERASE-RELATED"/>
    <property type="match status" value="1"/>
</dbReference>
<feature type="transmembrane region" description="Helical" evidence="2">
    <location>
        <begin position="76"/>
        <end position="96"/>
    </location>
</feature>
<feature type="transmembrane region" description="Helical" evidence="2">
    <location>
        <begin position="52"/>
        <end position="70"/>
    </location>
</feature>
<evidence type="ECO:0000313" key="4">
    <source>
        <dbReference type="EMBL" id="GGE65634.1"/>
    </source>
</evidence>
<comment type="caution">
    <text evidence="4">The sequence shown here is derived from an EMBL/GenBank/DDBJ whole genome shotgun (WGS) entry which is preliminary data.</text>
</comment>
<reference evidence="4" key="1">
    <citation type="journal article" date="2014" name="Int. J. Syst. Evol. Microbiol.">
        <title>Complete genome sequence of Corynebacterium casei LMG S-19264T (=DSM 44701T), isolated from a smear-ripened cheese.</title>
        <authorList>
            <consortium name="US DOE Joint Genome Institute (JGI-PGF)"/>
            <person name="Walter F."/>
            <person name="Albersmeier A."/>
            <person name="Kalinowski J."/>
            <person name="Ruckert C."/>
        </authorList>
    </citation>
    <scope>NUCLEOTIDE SEQUENCE</scope>
    <source>
        <strain evidence="4">CGMCC 1.15388</strain>
    </source>
</reference>
<dbReference type="InterPro" id="IPR050882">
    <property type="entry name" value="Prepilin_peptidase/N-MTase"/>
</dbReference>
<dbReference type="EMBL" id="BMIS01000004">
    <property type="protein sequence ID" value="GGE65634.1"/>
    <property type="molecule type" value="Genomic_DNA"/>
</dbReference>
<dbReference type="Gene3D" id="1.20.120.1220">
    <property type="match status" value="1"/>
</dbReference>
<dbReference type="PANTHER" id="PTHR30487">
    <property type="entry name" value="TYPE 4 PREPILIN-LIKE PROTEINS LEADER PEPTIDE-PROCESSING ENZYME"/>
    <property type="match status" value="1"/>
</dbReference>
<dbReference type="Pfam" id="PF01478">
    <property type="entry name" value="Peptidase_A24"/>
    <property type="match status" value="1"/>
</dbReference>
<dbReference type="AlphaFoldDB" id="A0A917ARV0"/>
<keyword evidence="2" id="KW-0812">Transmembrane</keyword>
<dbReference type="GO" id="GO:0006465">
    <property type="term" value="P:signal peptide processing"/>
    <property type="evidence" value="ECO:0007669"/>
    <property type="project" value="TreeGrafter"/>
</dbReference>
<dbReference type="GO" id="GO:0004190">
    <property type="term" value="F:aspartic-type endopeptidase activity"/>
    <property type="evidence" value="ECO:0007669"/>
    <property type="project" value="InterPro"/>
</dbReference>
<dbReference type="GO" id="GO:0005886">
    <property type="term" value="C:plasma membrane"/>
    <property type="evidence" value="ECO:0007669"/>
    <property type="project" value="TreeGrafter"/>
</dbReference>
<keyword evidence="2" id="KW-1133">Transmembrane helix</keyword>
<dbReference type="Proteomes" id="UP000633136">
    <property type="component" value="Unassembled WGS sequence"/>
</dbReference>
<feature type="transmembrane region" description="Helical" evidence="2">
    <location>
        <begin position="20"/>
        <end position="40"/>
    </location>
</feature>
<dbReference type="RefSeq" id="WP_188683562.1">
    <property type="nucleotide sequence ID" value="NZ_BMIS01000004.1"/>
</dbReference>
<proteinExistence type="inferred from homology"/>
<feature type="transmembrane region" description="Helical" evidence="2">
    <location>
        <begin position="108"/>
        <end position="141"/>
    </location>
</feature>
<keyword evidence="5" id="KW-1185">Reference proteome</keyword>
<reference evidence="4" key="2">
    <citation type="submission" date="2020-09" db="EMBL/GenBank/DDBJ databases">
        <authorList>
            <person name="Sun Q."/>
            <person name="Zhou Y."/>
        </authorList>
    </citation>
    <scope>NUCLEOTIDE SEQUENCE</scope>
    <source>
        <strain evidence="4">CGMCC 1.15388</strain>
    </source>
</reference>
<sequence>MIPLLGDLLTGGGAAELTAAVLLLLGGAAFLICAPVLALIDLREHRLPNRIIYPWALVTLGLLPLLGLLLGDASAVLRAAAAGLIWALVFLGIRLLHPPSLGMGDVKLVLILGIYTGFLGWPVLGAAVVLACLSGGLVSAALLITRRADRRTAIPFGPFLLLGAGLALLLS</sequence>
<comment type="similarity">
    <text evidence="1">Belongs to the peptidase A24 family.</text>
</comment>
<gene>
    <name evidence="4" type="ORF">GCM10011401_11120</name>
</gene>
<keyword evidence="2" id="KW-0472">Membrane</keyword>
<feature type="transmembrane region" description="Helical" evidence="2">
    <location>
        <begin position="153"/>
        <end position="170"/>
    </location>
</feature>
<organism evidence="4 5">
    <name type="scientific">Nesterenkonia cremea</name>
    <dbReference type="NCBI Taxonomy" id="1882340"/>
    <lineage>
        <taxon>Bacteria</taxon>
        <taxon>Bacillati</taxon>
        <taxon>Actinomycetota</taxon>
        <taxon>Actinomycetes</taxon>
        <taxon>Micrococcales</taxon>
        <taxon>Micrococcaceae</taxon>
        <taxon>Nesterenkonia</taxon>
    </lineage>
</organism>
<protein>
    <recommendedName>
        <fullName evidence="3">Prepilin type IV endopeptidase peptidase domain-containing protein</fullName>
    </recommendedName>
</protein>
<accession>A0A917ARV0</accession>
<name>A0A917ARV0_9MICC</name>
<evidence type="ECO:0000256" key="1">
    <source>
        <dbReference type="ARBA" id="ARBA00005801"/>
    </source>
</evidence>
<dbReference type="InterPro" id="IPR000045">
    <property type="entry name" value="Prepilin_IV_endopep_pep"/>
</dbReference>
<evidence type="ECO:0000256" key="2">
    <source>
        <dbReference type="SAM" id="Phobius"/>
    </source>
</evidence>
<evidence type="ECO:0000313" key="5">
    <source>
        <dbReference type="Proteomes" id="UP000633136"/>
    </source>
</evidence>
<evidence type="ECO:0000259" key="3">
    <source>
        <dbReference type="Pfam" id="PF01478"/>
    </source>
</evidence>
<feature type="domain" description="Prepilin type IV endopeptidase peptidase" evidence="3">
    <location>
        <begin position="29"/>
        <end position="138"/>
    </location>
</feature>